<feature type="compositionally biased region" description="Low complexity" evidence="4">
    <location>
        <begin position="95"/>
        <end position="118"/>
    </location>
</feature>
<dbReference type="Pfam" id="PF12796">
    <property type="entry name" value="Ank_2"/>
    <property type="match status" value="1"/>
</dbReference>
<comment type="caution">
    <text evidence="5">The sequence shown here is derived from an EMBL/GenBank/DDBJ whole genome shotgun (WGS) entry which is preliminary data.</text>
</comment>
<organism evidence="5 6">
    <name type="scientific">Clydaea vesicula</name>
    <dbReference type="NCBI Taxonomy" id="447962"/>
    <lineage>
        <taxon>Eukaryota</taxon>
        <taxon>Fungi</taxon>
        <taxon>Fungi incertae sedis</taxon>
        <taxon>Chytridiomycota</taxon>
        <taxon>Chytridiomycota incertae sedis</taxon>
        <taxon>Chytridiomycetes</taxon>
        <taxon>Lobulomycetales</taxon>
        <taxon>Lobulomycetaceae</taxon>
        <taxon>Clydaea</taxon>
    </lineage>
</organism>
<evidence type="ECO:0000256" key="1">
    <source>
        <dbReference type="ARBA" id="ARBA00022737"/>
    </source>
</evidence>
<keyword evidence="2 3" id="KW-0040">ANK repeat</keyword>
<gene>
    <name evidence="5" type="ORF">HK099_005148</name>
</gene>
<feature type="repeat" description="ANK" evidence="3">
    <location>
        <begin position="176"/>
        <end position="208"/>
    </location>
</feature>
<dbReference type="Proteomes" id="UP001211065">
    <property type="component" value="Unassembled WGS sequence"/>
</dbReference>
<dbReference type="SMART" id="SM00248">
    <property type="entry name" value="ANK"/>
    <property type="match status" value="3"/>
</dbReference>
<sequence>MRLHLKSKDLAKTKFKASDAPAFVYNEANQIGKNSTLVDLMTRFALEAVAMLGSFQGSLNEDDKAANSPTSPSTNSSVSSTSYIQIPSNSLPINNHNSSQLSSSYHHSSRTSSLSKSWSKSRARRKSLESHHSSNKVKHNNKSKPDLGLHNAVLNSNYGLVKFILDQGQSVNSITNGMQPIHVAAGIGDLKIFELLVNRGGDINGKRLQKNITQSDLNPLDALNILYGSTPLHFAVANNQIEIVKKLVNLGCNPYIKDEFGVLPIEISIQLKNTVITNLLTKLMKDFDNGVNGVGFNSTNSSSNFNHNRSSSSVGSNFYYKRGNSFDRGGSFDNGSFRSVI</sequence>
<protein>
    <submittedName>
        <fullName evidence="5">Uncharacterized protein</fullName>
    </submittedName>
</protein>
<feature type="compositionally biased region" description="Low complexity" evidence="4">
    <location>
        <begin position="67"/>
        <end position="82"/>
    </location>
</feature>
<dbReference type="PROSITE" id="PS50088">
    <property type="entry name" value="ANK_REPEAT"/>
    <property type="match status" value="2"/>
</dbReference>
<dbReference type="PANTHER" id="PTHR24180">
    <property type="entry name" value="CYCLIN-DEPENDENT KINASE INHIBITOR 2C-RELATED"/>
    <property type="match status" value="1"/>
</dbReference>
<reference evidence="5" key="1">
    <citation type="submission" date="2020-05" db="EMBL/GenBank/DDBJ databases">
        <title>Phylogenomic resolution of chytrid fungi.</title>
        <authorList>
            <person name="Stajich J.E."/>
            <person name="Amses K."/>
            <person name="Simmons R."/>
            <person name="Seto K."/>
            <person name="Myers J."/>
            <person name="Bonds A."/>
            <person name="Quandt C.A."/>
            <person name="Barry K."/>
            <person name="Liu P."/>
            <person name="Grigoriev I."/>
            <person name="Longcore J.E."/>
            <person name="James T.Y."/>
        </authorList>
    </citation>
    <scope>NUCLEOTIDE SEQUENCE</scope>
    <source>
        <strain evidence="5">JEL0476</strain>
    </source>
</reference>
<evidence type="ECO:0000256" key="4">
    <source>
        <dbReference type="SAM" id="MobiDB-lite"/>
    </source>
</evidence>
<dbReference type="InterPro" id="IPR051637">
    <property type="entry name" value="Ank_repeat_dom-contain_49"/>
</dbReference>
<dbReference type="PANTHER" id="PTHR24180:SF45">
    <property type="entry name" value="POLY [ADP-RIBOSE] POLYMERASE TANKYRASE"/>
    <property type="match status" value="1"/>
</dbReference>
<dbReference type="InterPro" id="IPR036770">
    <property type="entry name" value="Ankyrin_rpt-contain_sf"/>
</dbReference>
<accession>A0AAD5Y161</accession>
<feature type="region of interest" description="Disordered" evidence="4">
    <location>
        <begin position="61"/>
        <end position="82"/>
    </location>
</feature>
<name>A0AAD5Y161_9FUNG</name>
<evidence type="ECO:0000313" key="6">
    <source>
        <dbReference type="Proteomes" id="UP001211065"/>
    </source>
</evidence>
<dbReference type="PROSITE" id="PS50297">
    <property type="entry name" value="ANK_REP_REGION"/>
    <property type="match status" value="2"/>
</dbReference>
<keyword evidence="6" id="KW-1185">Reference proteome</keyword>
<dbReference type="Gene3D" id="1.25.40.20">
    <property type="entry name" value="Ankyrin repeat-containing domain"/>
    <property type="match status" value="1"/>
</dbReference>
<dbReference type="InterPro" id="IPR002110">
    <property type="entry name" value="Ankyrin_rpt"/>
</dbReference>
<evidence type="ECO:0000256" key="2">
    <source>
        <dbReference type="ARBA" id="ARBA00023043"/>
    </source>
</evidence>
<feature type="repeat" description="ANK" evidence="3">
    <location>
        <begin position="227"/>
        <end position="259"/>
    </location>
</feature>
<proteinExistence type="predicted"/>
<feature type="region of interest" description="Disordered" evidence="4">
    <location>
        <begin position="95"/>
        <end position="148"/>
    </location>
</feature>
<evidence type="ECO:0000313" key="5">
    <source>
        <dbReference type="EMBL" id="KAJ3226317.1"/>
    </source>
</evidence>
<dbReference type="AlphaFoldDB" id="A0AAD5Y161"/>
<dbReference type="SUPFAM" id="SSF48403">
    <property type="entry name" value="Ankyrin repeat"/>
    <property type="match status" value="1"/>
</dbReference>
<dbReference type="EMBL" id="JADGJW010000039">
    <property type="protein sequence ID" value="KAJ3226317.1"/>
    <property type="molecule type" value="Genomic_DNA"/>
</dbReference>
<keyword evidence="1" id="KW-0677">Repeat</keyword>
<feature type="compositionally biased region" description="Basic residues" evidence="4">
    <location>
        <begin position="133"/>
        <end position="142"/>
    </location>
</feature>
<evidence type="ECO:0000256" key="3">
    <source>
        <dbReference type="PROSITE-ProRule" id="PRU00023"/>
    </source>
</evidence>